<dbReference type="RefSeq" id="WP_091497056.1">
    <property type="nucleotide sequence ID" value="NZ_FOMH01000012.1"/>
</dbReference>
<accession>A0A1I1VG54</accession>
<dbReference type="OrthoDB" id="1364353at2"/>
<evidence type="ECO:0000313" key="2">
    <source>
        <dbReference type="Proteomes" id="UP000199672"/>
    </source>
</evidence>
<dbReference type="EMBL" id="FOMH01000012">
    <property type="protein sequence ID" value="SFD82061.1"/>
    <property type="molecule type" value="Genomic_DNA"/>
</dbReference>
<protein>
    <submittedName>
        <fullName evidence="1">Uncharacterized protein</fullName>
    </submittedName>
</protein>
<sequence length="151" mass="18325">MENPNVLNTLNVLQKVEIDENNDILFYLGDIPSWTINEFRLGMNGPVDFYEVFKINLNLNHADKVSLYWKARRFVGEKFLITIDKDKMNIWKGELDEYEEQWNFFDDLDEEILILNYSKYNVPKTVEDWKNDYTKLEKRYYSLLQEKYRAE</sequence>
<reference evidence="2" key="1">
    <citation type="submission" date="2016-10" db="EMBL/GenBank/DDBJ databases">
        <authorList>
            <person name="Varghese N."/>
            <person name="Submissions S."/>
        </authorList>
    </citation>
    <scope>NUCLEOTIDE SEQUENCE [LARGE SCALE GENOMIC DNA]</scope>
    <source>
        <strain evidence="2">CGMCC 1.10370</strain>
    </source>
</reference>
<name>A0A1I1VG54_9FLAO</name>
<dbReference type="Proteomes" id="UP000199672">
    <property type="component" value="Unassembled WGS sequence"/>
</dbReference>
<gene>
    <name evidence="1" type="ORF">SAMN05216297_112153</name>
</gene>
<keyword evidence="2" id="KW-1185">Reference proteome</keyword>
<dbReference type="STRING" id="739143.SAMN05216297_112153"/>
<organism evidence="1 2">
    <name type="scientific">Flavobacterium phragmitis</name>
    <dbReference type="NCBI Taxonomy" id="739143"/>
    <lineage>
        <taxon>Bacteria</taxon>
        <taxon>Pseudomonadati</taxon>
        <taxon>Bacteroidota</taxon>
        <taxon>Flavobacteriia</taxon>
        <taxon>Flavobacteriales</taxon>
        <taxon>Flavobacteriaceae</taxon>
        <taxon>Flavobacterium</taxon>
    </lineage>
</organism>
<proteinExistence type="predicted"/>
<evidence type="ECO:0000313" key="1">
    <source>
        <dbReference type="EMBL" id="SFD82061.1"/>
    </source>
</evidence>
<dbReference type="AlphaFoldDB" id="A0A1I1VG54"/>